<dbReference type="NCBIfam" id="TIGR01934">
    <property type="entry name" value="MenG_MenH_UbiE"/>
    <property type="match status" value="1"/>
</dbReference>
<comment type="caution">
    <text evidence="6">Lacks conserved residue(s) required for the propagation of feature annotation.</text>
</comment>
<comment type="catalytic activity">
    <reaction evidence="6">
        <text>a 2-methoxy-6-(all-trans-polyprenyl)benzene-1,4-diol + S-adenosyl-L-methionine = a 5-methoxy-2-methyl-3-(all-trans-polyprenyl)benzene-1,4-diol + S-adenosyl-L-homocysteine + H(+)</text>
        <dbReference type="Rhea" id="RHEA:28286"/>
        <dbReference type="Rhea" id="RHEA-COMP:10858"/>
        <dbReference type="Rhea" id="RHEA-COMP:10859"/>
        <dbReference type="ChEBI" id="CHEBI:15378"/>
        <dbReference type="ChEBI" id="CHEBI:57856"/>
        <dbReference type="ChEBI" id="CHEBI:59789"/>
        <dbReference type="ChEBI" id="CHEBI:84166"/>
        <dbReference type="ChEBI" id="CHEBI:84167"/>
        <dbReference type="EC" id="2.1.1.201"/>
    </reaction>
</comment>
<dbReference type="PROSITE" id="PS51608">
    <property type="entry name" value="SAM_MT_UBIE"/>
    <property type="match status" value="1"/>
</dbReference>
<dbReference type="Gene3D" id="3.40.50.150">
    <property type="entry name" value="Vaccinia Virus protein VP39"/>
    <property type="match status" value="1"/>
</dbReference>
<evidence type="ECO:0000256" key="6">
    <source>
        <dbReference type="HAMAP-Rule" id="MF_01813"/>
    </source>
</evidence>
<keyword evidence="2 6" id="KW-0489">Methyltransferase</keyword>
<comment type="function">
    <text evidence="6">Methyltransferase required for the conversion of demethylmenaquinol (DMKH2) to menaquinol (MKH2) and the conversion of 2-polyprenyl-6-methoxy-1,4-benzoquinol (DDMQH2) to 2-polyprenyl-3-methyl-6-methoxy-1,4-benzoquinol (DMQH2).</text>
</comment>
<feature type="binding site" evidence="6">
    <location>
        <position position="65"/>
    </location>
    <ligand>
        <name>S-adenosyl-L-methionine</name>
        <dbReference type="ChEBI" id="CHEBI:59789"/>
    </ligand>
</feature>
<dbReference type="AlphaFoldDB" id="A0A7W6WM82"/>
<comment type="caution">
    <text evidence="7">The sequence shown here is derived from an EMBL/GenBank/DDBJ whole genome shotgun (WGS) entry which is preliminary data.</text>
</comment>
<keyword evidence="5 6" id="KW-0949">S-adenosyl-L-methionine</keyword>
<dbReference type="RefSeq" id="WP_343056399.1">
    <property type="nucleotide sequence ID" value="NZ_JACIGI010000038.1"/>
</dbReference>
<keyword evidence="4 6" id="KW-0831">Ubiquinone biosynthesis</keyword>
<dbReference type="GO" id="GO:0043770">
    <property type="term" value="F:demethylmenaquinone methyltransferase activity"/>
    <property type="evidence" value="ECO:0007669"/>
    <property type="project" value="UniProtKB-UniRule"/>
</dbReference>
<dbReference type="UniPathway" id="UPA00232"/>
<keyword evidence="1 6" id="KW-0474">Menaquinone biosynthesis</keyword>
<organism evidence="7 8">
    <name type="scientific">Roseospira goensis</name>
    <dbReference type="NCBI Taxonomy" id="391922"/>
    <lineage>
        <taxon>Bacteria</taxon>
        <taxon>Pseudomonadati</taxon>
        <taxon>Pseudomonadota</taxon>
        <taxon>Alphaproteobacteria</taxon>
        <taxon>Rhodospirillales</taxon>
        <taxon>Rhodospirillaceae</taxon>
        <taxon>Roseospira</taxon>
    </lineage>
</organism>
<feature type="binding site" evidence="6">
    <location>
        <position position="83"/>
    </location>
    <ligand>
        <name>S-adenosyl-L-methionine</name>
        <dbReference type="ChEBI" id="CHEBI:59789"/>
    </ligand>
</feature>
<evidence type="ECO:0000256" key="2">
    <source>
        <dbReference type="ARBA" id="ARBA00022603"/>
    </source>
</evidence>
<comment type="catalytic activity">
    <reaction evidence="6">
        <text>a 2-demethylmenaquinol + S-adenosyl-L-methionine = a menaquinol + S-adenosyl-L-homocysteine + H(+)</text>
        <dbReference type="Rhea" id="RHEA:42640"/>
        <dbReference type="Rhea" id="RHEA-COMP:9539"/>
        <dbReference type="Rhea" id="RHEA-COMP:9563"/>
        <dbReference type="ChEBI" id="CHEBI:15378"/>
        <dbReference type="ChEBI" id="CHEBI:18151"/>
        <dbReference type="ChEBI" id="CHEBI:55437"/>
        <dbReference type="ChEBI" id="CHEBI:57856"/>
        <dbReference type="ChEBI" id="CHEBI:59789"/>
        <dbReference type="EC" id="2.1.1.163"/>
    </reaction>
</comment>
<evidence type="ECO:0000313" key="8">
    <source>
        <dbReference type="Proteomes" id="UP000555728"/>
    </source>
</evidence>
<dbReference type="SUPFAM" id="SSF53335">
    <property type="entry name" value="S-adenosyl-L-methionine-dependent methyltransferases"/>
    <property type="match status" value="1"/>
</dbReference>
<sequence length="238" mass="26484">MAPAAEEHPQDPRRIRAMFDAVAPRYDLMNDIMSFGIHRRWKRRLRRMAGKPFGRGLALDLAGGTGDIADELSDGGWAVVVCDASEGMMATGRDRNAGPRVRWVGGDAERLPFPDGTFDLVTLGFGLRNFRDRDAALAEIVRVLAPEGRFLCLEFSTPARPIRGLYRSYSRRMIPRLGAAVAGKPEAYRYLIDSIADFPDQRTLVGWFQQAGLTDVRYRNLMFGIAAIHGGRRPAAHP</sequence>
<accession>A0A7W6WM82</accession>
<dbReference type="UniPathway" id="UPA00079">
    <property type="reaction ID" value="UER00169"/>
</dbReference>
<comment type="similarity">
    <text evidence="6">Belongs to the class I-like SAM-binding methyltransferase superfamily. MenG/UbiE family.</text>
</comment>
<dbReference type="EC" id="2.1.1.201" evidence="6"/>
<name>A0A7W6WM82_9PROT</name>
<dbReference type="PANTHER" id="PTHR43591:SF24">
    <property type="entry name" value="2-METHOXY-6-POLYPRENYL-1,4-BENZOQUINOL METHYLASE, MITOCHONDRIAL"/>
    <property type="match status" value="1"/>
</dbReference>
<dbReference type="HAMAP" id="MF_01813">
    <property type="entry name" value="MenG_UbiE_methyltr"/>
    <property type="match status" value="1"/>
</dbReference>
<reference evidence="7 8" key="1">
    <citation type="submission" date="2020-08" db="EMBL/GenBank/DDBJ databases">
        <title>Genome sequencing of Purple Non-Sulfur Bacteria from various extreme environments.</title>
        <authorList>
            <person name="Mayer M."/>
        </authorList>
    </citation>
    <scope>NUCLEOTIDE SEQUENCE [LARGE SCALE GENOMIC DNA]</scope>
    <source>
        <strain evidence="7 8">JA135</strain>
    </source>
</reference>
<proteinExistence type="inferred from homology"/>
<keyword evidence="3 6" id="KW-0808">Transferase</keyword>
<dbReference type="Pfam" id="PF01209">
    <property type="entry name" value="Ubie_methyltran"/>
    <property type="match status" value="1"/>
</dbReference>
<keyword evidence="8" id="KW-1185">Reference proteome</keyword>
<feature type="binding site" evidence="6">
    <location>
        <begin position="107"/>
        <end position="108"/>
    </location>
    <ligand>
        <name>S-adenosyl-L-methionine</name>
        <dbReference type="ChEBI" id="CHEBI:59789"/>
    </ligand>
</feature>
<comment type="pathway">
    <text evidence="6">Cofactor biosynthesis; ubiquinone biosynthesis.</text>
</comment>
<dbReference type="CDD" id="cd02440">
    <property type="entry name" value="AdoMet_MTases"/>
    <property type="match status" value="1"/>
</dbReference>
<dbReference type="InterPro" id="IPR004033">
    <property type="entry name" value="UbiE/COQ5_MeTrFase"/>
</dbReference>
<protein>
    <recommendedName>
        <fullName evidence="6">Ubiquinone/menaquinone biosynthesis C-methyltransferase UbiE</fullName>
        <ecNumber evidence="6">2.1.1.163</ecNumber>
        <ecNumber evidence="6">2.1.1.201</ecNumber>
    </recommendedName>
    <alternativeName>
        <fullName evidence="6">2-methoxy-6-polyprenyl-1,4-benzoquinol methylase</fullName>
    </alternativeName>
    <alternativeName>
        <fullName evidence="6">Demethylmenaquinone methyltransferase</fullName>
    </alternativeName>
</protein>
<evidence type="ECO:0000313" key="7">
    <source>
        <dbReference type="EMBL" id="MBB4287488.1"/>
    </source>
</evidence>
<dbReference type="GO" id="GO:0008425">
    <property type="term" value="F:2-methoxy-6-polyprenyl-1,4-benzoquinol methyltransferase activity"/>
    <property type="evidence" value="ECO:0007669"/>
    <property type="project" value="UniProtKB-UniRule"/>
</dbReference>
<evidence type="ECO:0000256" key="1">
    <source>
        <dbReference type="ARBA" id="ARBA00022428"/>
    </source>
</evidence>
<dbReference type="PANTHER" id="PTHR43591">
    <property type="entry name" value="METHYLTRANSFERASE"/>
    <property type="match status" value="1"/>
</dbReference>
<comment type="pathway">
    <text evidence="6">Quinol/quinone metabolism; menaquinone biosynthesis; menaquinol from 1,4-dihydroxy-2-naphthoate: step 2/2.</text>
</comment>
<dbReference type="Proteomes" id="UP000555728">
    <property type="component" value="Unassembled WGS sequence"/>
</dbReference>
<dbReference type="GO" id="GO:0009060">
    <property type="term" value="P:aerobic respiration"/>
    <property type="evidence" value="ECO:0007669"/>
    <property type="project" value="UniProtKB-UniRule"/>
</dbReference>
<dbReference type="InterPro" id="IPR029063">
    <property type="entry name" value="SAM-dependent_MTases_sf"/>
</dbReference>
<dbReference type="PROSITE" id="PS01183">
    <property type="entry name" value="UBIE_1"/>
    <property type="match status" value="1"/>
</dbReference>
<dbReference type="EC" id="2.1.1.163" evidence="6"/>
<dbReference type="GO" id="GO:0009234">
    <property type="term" value="P:menaquinone biosynthetic process"/>
    <property type="evidence" value="ECO:0007669"/>
    <property type="project" value="UniProtKB-UniRule"/>
</dbReference>
<gene>
    <name evidence="6" type="primary">ubiE</name>
    <name evidence="7" type="ORF">GGD88_003237</name>
</gene>
<evidence type="ECO:0000256" key="3">
    <source>
        <dbReference type="ARBA" id="ARBA00022679"/>
    </source>
</evidence>
<evidence type="ECO:0000256" key="5">
    <source>
        <dbReference type="ARBA" id="ARBA00022691"/>
    </source>
</evidence>
<dbReference type="GO" id="GO:0032259">
    <property type="term" value="P:methylation"/>
    <property type="evidence" value="ECO:0007669"/>
    <property type="project" value="UniProtKB-KW"/>
</dbReference>
<evidence type="ECO:0000256" key="4">
    <source>
        <dbReference type="ARBA" id="ARBA00022688"/>
    </source>
</evidence>
<dbReference type="InterPro" id="IPR023576">
    <property type="entry name" value="UbiE/COQ5_MeTrFase_CS"/>
</dbReference>
<dbReference type="EMBL" id="JACIGI010000038">
    <property type="protein sequence ID" value="MBB4287488.1"/>
    <property type="molecule type" value="Genomic_DNA"/>
</dbReference>